<comment type="caution">
    <text evidence="3">The sequence shown here is derived from an EMBL/GenBank/DDBJ whole genome shotgun (WGS) entry which is preliminary data.</text>
</comment>
<name>A0AAD5RUD3_9PEZI</name>
<gene>
    <name evidence="3" type="ORF">MKZ38_009562</name>
</gene>
<evidence type="ECO:0000313" key="3">
    <source>
        <dbReference type="EMBL" id="KAJ2903619.1"/>
    </source>
</evidence>
<keyword evidence="2" id="KW-0812">Transmembrane</keyword>
<evidence type="ECO:0000313" key="4">
    <source>
        <dbReference type="Proteomes" id="UP001201980"/>
    </source>
</evidence>
<dbReference type="AlphaFoldDB" id="A0AAD5RUD3"/>
<feature type="region of interest" description="Disordered" evidence="1">
    <location>
        <begin position="1"/>
        <end position="53"/>
    </location>
</feature>
<evidence type="ECO:0000256" key="1">
    <source>
        <dbReference type="SAM" id="MobiDB-lite"/>
    </source>
</evidence>
<feature type="compositionally biased region" description="Low complexity" evidence="1">
    <location>
        <begin position="24"/>
        <end position="34"/>
    </location>
</feature>
<organism evidence="3 4">
    <name type="scientific">Zalerion maritima</name>
    <dbReference type="NCBI Taxonomy" id="339359"/>
    <lineage>
        <taxon>Eukaryota</taxon>
        <taxon>Fungi</taxon>
        <taxon>Dikarya</taxon>
        <taxon>Ascomycota</taxon>
        <taxon>Pezizomycotina</taxon>
        <taxon>Sordariomycetes</taxon>
        <taxon>Lulworthiomycetidae</taxon>
        <taxon>Lulworthiales</taxon>
        <taxon>Lulworthiaceae</taxon>
        <taxon>Zalerion</taxon>
    </lineage>
</organism>
<protein>
    <submittedName>
        <fullName evidence="3">Uncharacterized protein</fullName>
    </submittedName>
</protein>
<dbReference type="Proteomes" id="UP001201980">
    <property type="component" value="Unassembled WGS sequence"/>
</dbReference>
<keyword evidence="2" id="KW-0472">Membrane</keyword>
<accession>A0AAD5RUD3</accession>
<evidence type="ECO:0000256" key="2">
    <source>
        <dbReference type="SAM" id="Phobius"/>
    </source>
</evidence>
<sequence>MDASPIQDTPLETLDGPSPPPYHNGSSSSSSNNKINDKNKTNKKTLDQCPASTRTLDERYPLNTLGTGSMSLFPAAAPPTQEATGTTQASDHHHYNEKRSLGTWVAFMFIVYFCCFSTAAVVLGGLMAVKGGKTRFSFATQNTPVVISGVELIWLFITSGTYCCCWGSGRSHECFSVSFYDLLALGGSGYGAYEIWHSRSIARMGGGTEECLDGDFRTYEGELKATCEMNTDFLLGFGVVMLVPM</sequence>
<proteinExistence type="predicted"/>
<reference evidence="3" key="1">
    <citation type="submission" date="2022-07" db="EMBL/GenBank/DDBJ databases">
        <title>Draft genome sequence of Zalerion maritima ATCC 34329, a (micro)plastics degrading marine fungus.</title>
        <authorList>
            <person name="Paco A."/>
            <person name="Goncalves M.F.M."/>
            <person name="Rocha-Santos T.A.P."/>
            <person name="Alves A."/>
        </authorList>
    </citation>
    <scope>NUCLEOTIDE SEQUENCE</scope>
    <source>
        <strain evidence="3">ATCC 34329</strain>
    </source>
</reference>
<dbReference type="EMBL" id="JAKWBI020000076">
    <property type="protein sequence ID" value="KAJ2903619.1"/>
    <property type="molecule type" value="Genomic_DNA"/>
</dbReference>
<keyword evidence="2" id="KW-1133">Transmembrane helix</keyword>
<feature type="compositionally biased region" description="Basic and acidic residues" evidence="1">
    <location>
        <begin position="35"/>
        <end position="46"/>
    </location>
</feature>
<keyword evidence="4" id="KW-1185">Reference proteome</keyword>
<feature type="transmembrane region" description="Helical" evidence="2">
    <location>
        <begin position="104"/>
        <end position="129"/>
    </location>
</feature>